<feature type="binding site" evidence="6">
    <location>
        <position position="97"/>
    </location>
    <ligand>
        <name>S-adenosyl-L-methionine</name>
        <dbReference type="ChEBI" id="CHEBI:59789"/>
    </ligand>
</feature>
<keyword evidence="3 6" id="KW-0808">Transferase</keyword>
<gene>
    <name evidence="8" type="ORF">NDEV_1661</name>
</gene>
<dbReference type="InterPro" id="IPR020596">
    <property type="entry name" value="rRNA_Ade_Mease_Trfase_CS"/>
</dbReference>
<dbReference type="KEGG" id="ndv:NDEV_1661"/>
<name>A0A128A4Y8_9ARCH</name>
<dbReference type="PANTHER" id="PTHR11727:SF7">
    <property type="entry name" value="DIMETHYLADENOSINE TRANSFERASE-RELATED"/>
    <property type="match status" value="1"/>
</dbReference>
<dbReference type="InterPro" id="IPR029063">
    <property type="entry name" value="SAM-dependent_MTases_sf"/>
</dbReference>
<evidence type="ECO:0000256" key="2">
    <source>
        <dbReference type="ARBA" id="ARBA00022603"/>
    </source>
</evidence>
<dbReference type="InterPro" id="IPR020598">
    <property type="entry name" value="rRNA_Ade_methylase_Trfase_N"/>
</dbReference>
<keyword evidence="5 6" id="KW-0694">RNA-binding</keyword>
<evidence type="ECO:0000256" key="6">
    <source>
        <dbReference type="PROSITE-ProRule" id="PRU01026"/>
    </source>
</evidence>
<organism evidence="8 9">
    <name type="scientific">Nitrosotalea devaniterrae</name>
    <dbReference type="NCBI Taxonomy" id="1078905"/>
    <lineage>
        <taxon>Archaea</taxon>
        <taxon>Nitrososphaerota</taxon>
        <taxon>Nitrososphaeria</taxon>
        <taxon>Nitrosotaleales</taxon>
        <taxon>Nitrosotaleaceae</taxon>
        <taxon>Nitrosotalea</taxon>
    </lineage>
</organism>
<dbReference type="AlphaFoldDB" id="A0A128A4Y8"/>
<dbReference type="PANTHER" id="PTHR11727">
    <property type="entry name" value="DIMETHYLADENOSINE TRANSFERASE"/>
    <property type="match status" value="1"/>
</dbReference>
<sequence>MIKRRSLGQHFLTSNSIAKSIVDSAHISKDDIVLEIGTGHGVLTQLLCNDAKQVISVEKDPVLYSKARDAFSHVSNLTLEKGDAFKKDIEFTILVSNLPYSESRTTIEWLVQRKFKCAVVMVQKEFAQKLAKKDGKERRAISVLASYCLDIENILNVKKTNFRPPPKVDSVVISIVPKHVLSEQIVHTVNKLFSFKRKTIRHIGKKMGIEIDSDKRLEEMPDGEIIDIAKRIAK</sequence>
<dbReference type="InterPro" id="IPR001737">
    <property type="entry name" value="KsgA/Erm"/>
</dbReference>
<accession>A0A128A4Y8</accession>
<evidence type="ECO:0000313" key="9">
    <source>
        <dbReference type="Proteomes" id="UP000196239"/>
    </source>
</evidence>
<evidence type="ECO:0000256" key="5">
    <source>
        <dbReference type="ARBA" id="ARBA00022884"/>
    </source>
</evidence>
<dbReference type="SMART" id="SM00650">
    <property type="entry name" value="rADc"/>
    <property type="match status" value="1"/>
</dbReference>
<keyword evidence="4 6" id="KW-0949">S-adenosyl-L-methionine</keyword>
<dbReference type="GO" id="GO:0003723">
    <property type="term" value="F:RNA binding"/>
    <property type="evidence" value="ECO:0007669"/>
    <property type="project" value="UniProtKB-UniRule"/>
</dbReference>
<dbReference type="InterPro" id="IPR011530">
    <property type="entry name" value="rRNA_adenine_dimethylase"/>
</dbReference>
<feature type="binding site" evidence="6">
    <location>
        <position position="12"/>
    </location>
    <ligand>
        <name>S-adenosyl-L-methionine</name>
        <dbReference type="ChEBI" id="CHEBI:59789"/>
    </ligand>
</feature>
<evidence type="ECO:0000256" key="3">
    <source>
        <dbReference type="ARBA" id="ARBA00022679"/>
    </source>
</evidence>
<dbReference type="CDD" id="cd02440">
    <property type="entry name" value="AdoMet_MTases"/>
    <property type="match status" value="1"/>
</dbReference>
<dbReference type="SUPFAM" id="SSF53335">
    <property type="entry name" value="S-adenosyl-L-methionine-dependent methyltransferases"/>
    <property type="match status" value="1"/>
</dbReference>
<reference evidence="9" key="1">
    <citation type="submission" date="2015-10" db="EMBL/GenBank/DDBJ databases">
        <authorList>
            <person name="Lehtovirta-Morley L.E."/>
            <person name="Vieille C."/>
        </authorList>
    </citation>
    <scope>NUCLEOTIDE SEQUENCE [LARGE SCALE GENOMIC DNA]</scope>
</reference>
<keyword evidence="2 6" id="KW-0489">Methyltransferase</keyword>
<dbReference type="Pfam" id="PF00398">
    <property type="entry name" value="RrnaAD"/>
    <property type="match status" value="1"/>
</dbReference>
<dbReference type="PROSITE" id="PS01131">
    <property type="entry name" value="RRNA_A_DIMETH"/>
    <property type="match status" value="1"/>
</dbReference>
<feature type="binding site" evidence="6">
    <location>
        <position position="37"/>
    </location>
    <ligand>
        <name>S-adenosyl-L-methionine</name>
        <dbReference type="ChEBI" id="CHEBI:59789"/>
    </ligand>
</feature>
<dbReference type="Gene3D" id="3.40.50.150">
    <property type="entry name" value="Vaccinia Virus protein VP39"/>
    <property type="match status" value="1"/>
</dbReference>
<evidence type="ECO:0000259" key="7">
    <source>
        <dbReference type="SMART" id="SM00650"/>
    </source>
</evidence>
<keyword evidence="9" id="KW-1185">Reference proteome</keyword>
<protein>
    <submittedName>
        <fullName evidence="8">Ribosomal RNA adenine methylase transferase</fullName>
    </submittedName>
</protein>
<proteinExistence type="inferred from homology"/>
<feature type="binding site" evidence="6">
    <location>
        <position position="58"/>
    </location>
    <ligand>
        <name>S-adenosyl-L-methionine</name>
        <dbReference type="ChEBI" id="CHEBI:59789"/>
    </ligand>
</feature>
<dbReference type="GO" id="GO:0000179">
    <property type="term" value="F:rRNA (adenine-N6,N6-)-dimethyltransferase activity"/>
    <property type="evidence" value="ECO:0007669"/>
    <property type="project" value="UniProtKB-UniRule"/>
</dbReference>
<evidence type="ECO:0000313" key="8">
    <source>
        <dbReference type="EMBL" id="CUR52423.1"/>
    </source>
</evidence>
<evidence type="ECO:0000256" key="4">
    <source>
        <dbReference type="ARBA" id="ARBA00022691"/>
    </source>
</evidence>
<dbReference type="NCBIfam" id="TIGR00755">
    <property type="entry name" value="ksgA"/>
    <property type="match status" value="1"/>
</dbReference>
<evidence type="ECO:0000256" key="1">
    <source>
        <dbReference type="ARBA" id="ARBA00022552"/>
    </source>
</evidence>
<feature type="binding site" evidence="6">
    <location>
        <position position="10"/>
    </location>
    <ligand>
        <name>S-adenosyl-L-methionine</name>
        <dbReference type="ChEBI" id="CHEBI:59789"/>
    </ligand>
</feature>
<dbReference type="EMBL" id="LN890280">
    <property type="protein sequence ID" value="CUR52423.1"/>
    <property type="molecule type" value="Genomic_DNA"/>
</dbReference>
<feature type="domain" description="Ribosomal RNA adenine methylase transferase N-terminal" evidence="7">
    <location>
        <begin position="17"/>
        <end position="179"/>
    </location>
</feature>
<feature type="binding site" evidence="6">
    <location>
        <position position="83"/>
    </location>
    <ligand>
        <name>S-adenosyl-L-methionine</name>
        <dbReference type="ChEBI" id="CHEBI:59789"/>
    </ligand>
</feature>
<keyword evidence="1" id="KW-0698">rRNA processing</keyword>
<comment type="similarity">
    <text evidence="6">Belongs to the class I-like SAM-binding methyltransferase superfamily. rRNA adenine N(6)-methyltransferase family.</text>
</comment>
<dbReference type="Proteomes" id="UP000196239">
    <property type="component" value="Chromosome 1"/>
</dbReference>
<dbReference type="PROSITE" id="PS51689">
    <property type="entry name" value="SAM_RNA_A_N6_MT"/>
    <property type="match status" value="1"/>
</dbReference>